<dbReference type="GO" id="GO:0042545">
    <property type="term" value="P:cell wall modification"/>
    <property type="evidence" value="ECO:0007669"/>
    <property type="project" value="UniProtKB-UniRule"/>
</dbReference>
<dbReference type="Gene3D" id="2.160.20.10">
    <property type="entry name" value="Single-stranded right-handed beta-helix, Pectin lyase-like"/>
    <property type="match status" value="1"/>
</dbReference>
<dbReference type="InterPro" id="IPR012334">
    <property type="entry name" value="Pectin_lyas_fold"/>
</dbReference>
<dbReference type="InterPro" id="IPR018040">
    <property type="entry name" value="Pectinesterase_Tyr_AS"/>
</dbReference>
<dbReference type="Gene3D" id="1.20.140.40">
    <property type="entry name" value="Invertase/pectin methylesterase inhibitor family protein"/>
    <property type="match status" value="1"/>
</dbReference>
<dbReference type="FunFam" id="2.160.20.10:FF:000001">
    <property type="entry name" value="Pectinesterase"/>
    <property type="match status" value="1"/>
</dbReference>
<evidence type="ECO:0000256" key="11">
    <source>
        <dbReference type="PROSITE-ProRule" id="PRU10040"/>
    </source>
</evidence>
<dbReference type="CDD" id="cd15798">
    <property type="entry name" value="PMEI-like_3"/>
    <property type="match status" value="1"/>
</dbReference>
<dbReference type="PROSITE" id="PS00800">
    <property type="entry name" value="PECTINESTERASE_1"/>
    <property type="match status" value="1"/>
</dbReference>
<comment type="caution">
    <text evidence="15">The sequence shown here is derived from an EMBL/GenBank/DDBJ whole genome shotgun (WGS) entry which is preliminary data.</text>
</comment>
<evidence type="ECO:0000256" key="12">
    <source>
        <dbReference type="RuleBase" id="RU000589"/>
    </source>
</evidence>
<keyword evidence="12" id="KW-0964">Secreted</keyword>
<dbReference type="NCBIfam" id="TIGR01614">
    <property type="entry name" value="PME_inhib"/>
    <property type="match status" value="1"/>
</dbReference>
<feature type="domain" description="Pectinesterase inhibitor" evidence="14">
    <location>
        <begin position="69"/>
        <end position="222"/>
    </location>
</feature>
<dbReference type="GO" id="GO:0004857">
    <property type="term" value="F:enzyme inhibitor activity"/>
    <property type="evidence" value="ECO:0007669"/>
    <property type="project" value="InterPro"/>
</dbReference>
<keyword evidence="12" id="KW-0134">Cell wall</keyword>
<dbReference type="FunFam" id="1.20.140.40:FF:000001">
    <property type="entry name" value="Pectinesterase"/>
    <property type="match status" value="1"/>
</dbReference>
<comment type="similarity">
    <text evidence="3">In the C-terminal section; belongs to the pectinesterase family.</text>
</comment>
<organism evidence="15 16">
    <name type="scientific">Dioscorea zingiberensis</name>
    <dbReference type="NCBI Taxonomy" id="325984"/>
    <lineage>
        <taxon>Eukaryota</taxon>
        <taxon>Viridiplantae</taxon>
        <taxon>Streptophyta</taxon>
        <taxon>Embryophyta</taxon>
        <taxon>Tracheophyta</taxon>
        <taxon>Spermatophyta</taxon>
        <taxon>Magnoliopsida</taxon>
        <taxon>Liliopsida</taxon>
        <taxon>Dioscoreales</taxon>
        <taxon>Dioscoreaceae</taxon>
        <taxon>Dioscorea</taxon>
    </lineage>
</organism>
<evidence type="ECO:0000256" key="9">
    <source>
        <dbReference type="ARBA" id="ARBA00047928"/>
    </source>
</evidence>
<reference evidence="15" key="2">
    <citation type="journal article" date="2022" name="Hortic Res">
        <title>The genome of Dioscorea zingiberensis sheds light on the biosynthesis, origin and evolution of the medicinally important diosgenin saponins.</title>
        <authorList>
            <person name="Li Y."/>
            <person name="Tan C."/>
            <person name="Li Z."/>
            <person name="Guo J."/>
            <person name="Li S."/>
            <person name="Chen X."/>
            <person name="Wang C."/>
            <person name="Dai X."/>
            <person name="Yang H."/>
            <person name="Song W."/>
            <person name="Hou L."/>
            <person name="Xu J."/>
            <person name="Tong Z."/>
            <person name="Xu A."/>
            <person name="Yuan X."/>
            <person name="Wang W."/>
            <person name="Yang Q."/>
            <person name="Chen L."/>
            <person name="Sun Z."/>
            <person name="Wang K."/>
            <person name="Pan B."/>
            <person name="Chen J."/>
            <person name="Bao Y."/>
            <person name="Liu F."/>
            <person name="Qi X."/>
            <person name="Gang D.R."/>
            <person name="Wen J."/>
            <person name="Li J."/>
        </authorList>
    </citation>
    <scope>NUCLEOTIDE SEQUENCE</scope>
    <source>
        <strain evidence="15">Dzin_1.0</strain>
    </source>
</reference>
<keyword evidence="7" id="KW-1015">Disulfide bond</keyword>
<evidence type="ECO:0000313" key="15">
    <source>
        <dbReference type="EMBL" id="KAJ0980621.1"/>
    </source>
</evidence>
<keyword evidence="16" id="KW-1185">Reference proteome</keyword>
<keyword evidence="5 12" id="KW-0378">Hydrolase</keyword>
<dbReference type="AlphaFoldDB" id="A0A9D5CW25"/>
<dbReference type="SMART" id="SM00856">
    <property type="entry name" value="PMEI"/>
    <property type="match status" value="1"/>
</dbReference>
<proteinExistence type="inferred from homology"/>
<keyword evidence="13" id="KW-1133">Transmembrane helix</keyword>
<evidence type="ECO:0000256" key="13">
    <source>
        <dbReference type="SAM" id="Phobius"/>
    </source>
</evidence>
<comment type="function">
    <text evidence="10 12">Acts in the modification of cell walls via demethylesterification of cell wall pectin.</text>
</comment>
<dbReference type="Pfam" id="PF01095">
    <property type="entry name" value="Pectinesterase"/>
    <property type="match status" value="1"/>
</dbReference>
<dbReference type="PANTHER" id="PTHR31707">
    <property type="entry name" value="PECTINESTERASE"/>
    <property type="match status" value="1"/>
</dbReference>
<dbReference type="Pfam" id="PF04043">
    <property type="entry name" value="PMEI"/>
    <property type="match status" value="1"/>
</dbReference>
<evidence type="ECO:0000256" key="5">
    <source>
        <dbReference type="ARBA" id="ARBA00022801"/>
    </source>
</evidence>
<feature type="active site" evidence="11">
    <location>
        <position position="422"/>
    </location>
</feature>
<protein>
    <recommendedName>
        <fullName evidence="4 12">Pectinesterase</fullName>
        <ecNumber evidence="4 12">3.1.1.11</ecNumber>
    </recommendedName>
</protein>
<dbReference type="InterPro" id="IPR011050">
    <property type="entry name" value="Pectin_lyase_fold/virulence"/>
</dbReference>
<dbReference type="EC" id="3.1.1.11" evidence="4 12"/>
<keyword evidence="8" id="KW-0325">Glycoprotein</keyword>
<comment type="catalytic activity">
    <reaction evidence="9 12">
        <text>[(1-&gt;4)-alpha-D-galacturonosyl methyl ester](n) + n H2O = [(1-&gt;4)-alpha-D-galacturonosyl](n) + n methanol + n H(+)</text>
        <dbReference type="Rhea" id="RHEA:22380"/>
        <dbReference type="Rhea" id="RHEA-COMP:14570"/>
        <dbReference type="Rhea" id="RHEA-COMP:14573"/>
        <dbReference type="ChEBI" id="CHEBI:15377"/>
        <dbReference type="ChEBI" id="CHEBI:15378"/>
        <dbReference type="ChEBI" id="CHEBI:17790"/>
        <dbReference type="ChEBI" id="CHEBI:140522"/>
        <dbReference type="ChEBI" id="CHEBI:140523"/>
        <dbReference type="EC" id="3.1.1.11"/>
    </reaction>
</comment>
<dbReference type="EMBL" id="JAGGNH010000002">
    <property type="protein sequence ID" value="KAJ0980621.1"/>
    <property type="molecule type" value="Genomic_DNA"/>
</dbReference>
<dbReference type="InterPro" id="IPR033131">
    <property type="entry name" value="Pectinesterase_Asp_AS"/>
</dbReference>
<dbReference type="InterPro" id="IPR006501">
    <property type="entry name" value="Pectinesterase_inhib_dom"/>
</dbReference>
<evidence type="ECO:0000256" key="2">
    <source>
        <dbReference type="ARBA" id="ARBA00006027"/>
    </source>
</evidence>
<dbReference type="OrthoDB" id="2019149at2759"/>
<gene>
    <name evidence="15" type="ORF">J5N97_008876</name>
</gene>
<evidence type="ECO:0000256" key="6">
    <source>
        <dbReference type="ARBA" id="ARBA00023085"/>
    </source>
</evidence>
<comment type="subcellular location">
    <subcellularLocation>
        <location evidence="12">Secreted</location>
        <location evidence="12">Cell wall</location>
    </subcellularLocation>
</comment>
<dbReference type="Proteomes" id="UP001085076">
    <property type="component" value="Miscellaneous, Linkage group lg02"/>
</dbReference>
<dbReference type="GO" id="GO:0030599">
    <property type="term" value="F:pectinesterase activity"/>
    <property type="evidence" value="ECO:0007669"/>
    <property type="project" value="UniProtKB-UniRule"/>
</dbReference>
<evidence type="ECO:0000256" key="4">
    <source>
        <dbReference type="ARBA" id="ARBA00013229"/>
    </source>
</evidence>
<dbReference type="SUPFAM" id="SSF51126">
    <property type="entry name" value="Pectin lyase-like"/>
    <property type="match status" value="1"/>
</dbReference>
<evidence type="ECO:0000313" key="16">
    <source>
        <dbReference type="Proteomes" id="UP001085076"/>
    </source>
</evidence>
<keyword evidence="13" id="KW-0812">Transmembrane</keyword>
<sequence length="593" mass="65607">MSAMEYGHVSGLGPSDIEARKKRKKLAIIASSSILLVAMVVGVAVGISNHKASRSGSTSESSSKGELHSSVKAVKALCSPTDFKDTCESALTDAGGDTITNPKELVKLAFNVTTDHIRRGLKNSTVLAELEKDPRTSAALRSCQELLDYAIDDLQNSLAQFGDIDVSKVDDVIDDLRVWLSSAMTYHETCLDGFENTTGDAGEKMKAALKSSMELTTNALAIIDDISAVLVAFKLPMFSRRLLSVDEETELPAWVNTGRRRLLAATRVDLRPNVVVAKDGSGNFTTINEALQVVPKKSNGTFVIHIKEGVYKENVMVSKSMLNVMMVGDGPTKTRITGNLNYIDGTPTFKTATLAVVGNGFIGKDLWIENTAGPEKHQAVALRVQSDMSVFYNCRMDGYQDTLYCHTNRQFYRECTITGTIDFIFGNSGAVFQNCQILVRKPLSNQQNIVTAQGRKGRREPTAIIIHNSTITAEPKFFPYRNNTRTYLGRPWKEYSRTFFLQSYIDDLIHSDGWLPWSGDFGLKTCFYTEFDNRGPGATTTNRVAWRGVKKINYQHAQQFTVERFIQGNQWVRATGVPYIPGLLPMSEDGRVH</sequence>
<dbReference type="InterPro" id="IPR035513">
    <property type="entry name" value="Invertase/methylesterase_inhib"/>
</dbReference>
<evidence type="ECO:0000256" key="1">
    <source>
        <dbReference type="ARBA" id="ARBA00005184"/>
    </source>
</evidence>
<evidence type="ECO:0000256" key="8">
    <source>
        <dbReference type="ARBA" id="ARBA00023180"/>
    </source>
</evidence>
<dbReference type="PROSITE" id="PS00503">
    <property type="entry name" value="PECTINESTERASE_2"/>
    <property type="match status" value="1"/>
</dbReference>
<accession>A0A9D5CW25</accession>
<evidence type="ECO:0000256" key="3">
    <source>
        <dbReference type="ARBA" id="ARBA00007786"/>
    </source>
</evidence>
<keyword evidence="13" id="KW-0472">Membrane</keyword>
<dbReference type="SUPFAM" id="SSF101148">
    <property type="entry name" value="Plant invertase/pectin methylesterase inhibitor"/>
    <property type="match status" value="1"/>
</dbReference>
<evidence type="ECO:0000259" key="14">
    <source>
        <dbReference type="SMART" id="SM00856"/>
    </source>
</evidence>
<comment type="pathway">
    <text evidence="1 12">Glycan metabolism; pectin degradation; 2-dehydro-3-deoxy-D-gluconate from pectin: step 1/5.</text>
</comment>
<keyword evidence="12" id="KW-0961">Cell wall biogenesis/degradation</keyword>
<comment type="similarity">
    <text evidence="2">In the N-terminal section; belongs to the PMEI family.</text>
</comment>
<dbReference type="InterPro" id="IPR000070">
    <property type="entry name" value="Pectinesterase_cat"/>
</dbReference>
<dbReference type="GO" id="GO:0045490">
    <property type="term" value="P:pectin catabolic process"/>
    <property type="evidence" value="ECO:0007669"/>
    <property type="project" value="UniProtKB-UniRule"/>
</dbReference>
<reference evidence="15" key="1">
    <citation type="submission" date="2021-03" db="EMBL/GenBank/DDBJ databases">
        <authorList>
            <person name="Li Z."/>
            <person name="Yang C."/>
        </authorList>
    </citation>
    <scope>NUCLEOTIDE SEQUENCE</scope>
    <source>
        <strain evidence="15">Dzin_1.0</strain>
        <tissue evidence="15">Leaf</tissue>
    </source>
</reference>
<evidence type="ECO:0000256" key="7">
    <source>
        <dbReference type="ARBA" id="ARBA00023157"/>
    </source>
</evidence>
<name>A0A9D5CW25_9LILI</name>
<keyword evidence="6 12" id="KW-0063">Aspartyl esterase</keyword>
<evidence type="ECO:0000256" key="10">
    <source>
        <dbReference type="ARBA" id="ARBA00057335"/>
    </source>
</evidence>
<feature type="transmembrane region" description="Helical" evidence="13">
    <location>
        <begin position="26"/>
        <end position="47"/>
    </location>
</feature>